<dbReference type="AlphaFoldDB" id="A0A8J5XV00"/>
<evidence type="ECO:0000313" key="3">
    <source>
        <dbReference type="Proteomes" id="UP000751190"/>
    </source>
</evidence>
<name>A0A8J5XV00_DIALT</name>
<dbReference type="EMBL" id="JAGTXO010000004">
    <property type="protein sequence ID" value="KAG8468420.1"/>
    <property type="molecule type" value="Genomic_DNA"/>
</dbReference>
<gene>
    <name evidence="2" type="ORF">KFE25_013503</name>
</gene>
<dbReference type="OrthoDB" id="10605975at2759"/>
<sequence>MQADIFRAASDGNALEVLRNIETAKRLGVSIVDCIDERGKTACVYAQLMGHADVVALLVSRGWTPMADGNMFKTSGGRLCYWNEPDFVRRGKRMPALMRSDVALAAINQPAEPARATAMTDKCAGAARRQRPRAPESKVRVAERRAARNLQRERASGAARRVAAKPSSAGACALAKSAKSRLPELDGSDLHELGLLKTRVVGGYKRAAHCDRLKTGAAAIVASSWTKNGASVDYGSIDYHDALDEPVWRDDDKGGAARGAAIVLEARASVPLLALSRSAAVGEAATEDAPDLGGRWTLLGGSSESEEDDDVQLATPPPPRAWGLVAAAARSVLRALGA</sequence>
<protein>
    <recommendedName>
        <fullName evidence="4">ANK_REP_REGION domain-containing protein</fullName>
    </recommendedName>
</protein>
<evidence type="ECO:0000256" key="1">
    <source>
        <dbReference type="SAM" id="MobiDB-lite"/>
    </source>
</evidence>
<evidence type="ECO:0000313" key="2">
    <source>
        <dbReference type="EMBL" id="KAG8468420.1"/>
    </source>
</evidence>
<accession>A0A8J5XV00</accession>
<dbReference type="Proteomes" id="UP000751190">
    <property type="component" value="Unassembled WGS sequence"/>
</dbReference>
<comment type="caution">
    <text evidence="2">The sequence shown here is derived from an EMBL/GenBank/DDBJ whole genome shotgun (WGS) entry which is preliminary data.</text>
</comment>
<keyword evidence="3" id="KW-1185">Reference proteome</keyword>
<evidence type="ECO:0008006" key="4">
    <source>
        <dbReference type="Google" id="ProtNLM"/>
    </source>
</evidence>
<proteinExistence type="predicted"/>
<organism evidence="2 3">
    <name type="scientific">Diacronema lutheri</name>
    <name type="common">Unicellular marine alga</name>
    <name type="synonym">Monochrysis lutheri</name>
    <dbReference type="NCBI Taxonomy" id="2081491"/>
    <lineage>
        <taxon>Eukaryota</taxon>
        <taxon>Haptista</taxon>
        <taxon>Haptophyta</taxon>
        <taxon>Pavlovophyceae</taxon>
        <taxon>Pavlovales</taxon>
        <taxon>Pavlovaceae</taxon>
        <taxon>Diacronema</taxon>
    </lineage>
</organism>
<feature type="region of interest" description="Disordered" evidence="1">
    <location>
        <begin position="292"/>
        <end position="319"/>
    </location>
</feature>
<reference evidence="2" key="1">
    <citation type="submission" date="2021-05" db="EMBL/GenBank/DDBJ databases">
        <title>The genome of the haptophyte Pavlova lutheri (Diacronema luteri, Pavlovales) - a model for lipid biosynthesis in eukaryotic algae.</title>
        <authorList>
            <person name="Hulatt C.J."/>
            <person name="Posewitz M.C."/>
        </authorList>
    </citation>
    <scope>NUCLEOTIDE SEQUENCE</scope>
    <source>
        <strain evidence="2">NIVA-4/92</strain>
    </source>
</reference>
<feature type="region of interest" description="Disordered" evidence="1">
    <location>
        <begin position="125"/>
        <end position="162"/>
    </location>
</feature>
<feature type="compositionally biased region" description="Basic and acidic residues" evidence="1">
    <location>
        <begin position="133"/>
        <end position="155"/>
    </location>
</feature>